<feature type="compositionally biased region" description="Low complexity" evidence="1">
    <location>
        <begin position="14"/>
        <end position="26"/>
    </location>
</feature>
<feature type="compositionally biased region" description="Acidic residues" evidence="1">
    <location>
        <begin position="1"/>
        <end position="11"/>
    </location>
</feature>
<dbReference type="PANTHER" id="PTHR45823:SF1">
    <property type="entry name" value="T-SNARE COILED-COIL HOMOLOGY DOMAIN-CONTAINING PROTEIN"/>
    <property type="match status" value="1"/>
</dbReference>
<feature type="compositionally biased region" description="Polar residues" evidence="1">
    <location>
        <begin position="142"/>
        <end position="158"/>
    </location>
</feature>
<dbReference type="AlphaFoldDB" id="A0A6J8BS43"/>
<evidence type="ECO:0000313" key="2">
    <source>
        <dbReference type="EMBL" id="CAC5385674.1"/>
    </source>
</evidence>
<feature type="region of interest" description="Disordered" evidence="1">
    <location>
        <begin position="1"/>
        <end position="30"/>
    </location>
</feature>
<dbReference type="Proteomes" id="UP000507470">
    <property type="component" value="Unassembled WGS sequence"/>
</dbReference>
<sequence>MNWGEGSEDEIESRSISPLSGSSRASTPEILSSSQVRFQWDSLYQTSQFNEIKIQVDKMTSQVNFNTKNIQMLKTDIGNLDNKMEYQMTHIDNRLHSNEQNMKRQLENHEETTKGHLDSNNNLLNNIETILTRRFGTESEQENSPKSPVRTHINSPSVTNGQTSLIIIPDGGNYNTVISQPNLPRTSTLYGPENSPAVQPTSTSNTSAFVPITIPIQVPHTVSKPVATYNPHQSKSNVNIGYTKPFTYDGKSDWINYRVHFDTVSKLNNWPDAIKVLKLISCMQGAALATVGHIDTNNPPSYNELMQTLNKRFSPPNKSEMYMTQIDARIRKRGESLSELAQDIKRLVRLANPTAH</sequence>
<dbReference type="OrthoDB" id="6078991at2759"/>
<protein>
    <submittedName>
        <fullName evidence="2">Uncharacterized protein</fullName>
    </submittedName>
</protein>
<evidence type="ECO:0000256" key="1">
    <source>
        <dbReference type="SAM" id="MobiDB-lite"/>
    </source>
</evidence>
<gene>
    <name evidence="2" type="ORF">MCOR_21185</name>
</gene>
<accession>A0A6J8BS43</accession>
<name>A0A6J8BS43_MYTCO</name>
<evidence type="ECO:0000313" key="3">
    <source>
        <dbReference type="Proteomes" id="UP000507470"/>
    </source>
</evidence>
<dbReference type="PANTHER" id="PTHR45823">
    <property type="entry name" value="T-SNARE COILED-COIL HOMOLOGY DOMAIN-CONTAINING PROTEIN"/>
    <property type="match status" value="1"/>
</dbReference>
<reference evidence="2 3" key="1">
    <citation type="submission" date="2020-06" db="EMBL/GenBank/DDBJ databases">
        <authorList>
            <person name="Li R."/>
            <person name="Bekaert M."/>
        </authorList>
    </citation>
    <scope>NUCLEOTIDE SEQUENCE [LARGE SCALE GENOMIC DNA]</scope>
    <source>
        <strain evidence="3">wild</strain>
    </source>
</reference>
<proteinExistence type="predicted"/>
<dbReference type="EMBL" id="CACVKT020003742">
    <property type="protein sequence ID" value="CAC5385674.1"/>
    <property type="molecule type" value="Genomic_DNA"/>
</dbReference>
<organism evidence="2 3">
    <name type="scientific">Mytilus coruscus</name>
    <name type="common">Sea mussel</name>
    <dbReference type="NCBI Taxonomy" id="42192"/>
    <lineage>
        <taxon>Eukaryota</taxon>
        <taxon>Metazoa</taxon>
        <taxon>Spiralia</taxon>
        <taxon>Lophotrochozoa</taxon>
        <taxon>Mollusca</taxon>
        <taxon>Bivalvia</taxon>
        <taxon>Autobranchia</taxon>
        <taxon>Pteriomorphia</taxon>
        <taxon>Mytilida</taxon>
        <taxon>Mytiloidea</taxon>
        <taxon>Mytilidae</taxon>
        <taxon>Mytilinae</taxon>
        <taxon>Mytilus</taxon>
    </lineage>
</organism>
<feature type="region of interest" description="Disordered" evidence="1">
    <location>
        <begin position="136"/>
        <end position="158"/>
    </location>
</feature>
<keyword evidence="3" id="KW-1185">Reference proteome</keyword>